<organism evidence="1 2">
    <name type="scientific">Alloyangia pacifica</name>
    <dbReference type="NCBI Taxonomy" id="311180"/>
    <lineage>
        <taxon>Bacteria</taxon>
        <taxon>Pseudomonadati</taxon>
        <taxon>Pseudomonadota</taxon>
        <taxon>Alphaproteobacteria</taxon>
        <taxon>Rhodobacterales</taxon>
        <taxon>Roseobacteraceae</taxon>
        <taxon>Alloyangia</taxon>
    </lineage>
</organism>
<proteinExistence type="predicted"/>
<evidence type="ECO:0008006" key="3">
    <source>
        <dbReference type="Google" id="ProtNLM"/>
    </source>
</evidence>
<accession>A0A1I6WAI2</accession>
<gene>
    <name evidence="1" type="ORF">SAMN04488050_11726</name>
</gene>
<sequence>MSHVPHTLAEEFPQFAARISELKQQGGHFATLAERYYEVNREVHGAESGLTPMEGLAEADLRKKRAALKDEIYALLTADAEGVEG</sequence>
<evidence type="ECO:0000313" key="1">
    <source>
        <dbReference type="EMBL" id="SFT23016.1"/>
    </source>
</evidence>
<dbReference type="Proteomes" id="UP000199392">
    <property type="component" value="Unassembled WGS sequence"/>
</dbReference>
<dbReference type="InterPro" id="IPR038444">
    <property type="entry name" value="DUF465_sf"/>
</dbReference>
<dbReference type="STRING" id="311180.SAMN04488050_11726"/>
<keyword evidence="2" id="KW-1185">Reference proteome</keyword>
<dbReference type="Gene3D" id="6.10.280.50">
    <property type="match status" value="1"/>
</dbReference>
<dbReference type="Pfam" id="PF04325">
    <property type="entry name" value="DUF465"/>
    <property type="match status" value="1"/>
</dbReference>
<dbReference type="InterPro" id="IPR007420">
    <property type="entry name" value="DUF465"/>
</dbReference>
<dbReference type="OrthoDB" id="1263265at2"/>
<evidence type="ECO:0000313" key="2">
    <source>
        <dbReference type="Proteomes" id="UP000199392"/>
    </source>
</evidence>
<name>A0A1I6WAI2_9RHOB</name>
<dbReference type="AlphaFoldDB" id="A0A1I6WAI2"/>
<reference evidence="2" key="1">
    <citation type="submission" date="2016-10" db="EMBL/GenBank/DDBJ databases">
        <authorList>
            <person name="Varghese N."/>
            <person name="Submissions S."/>
        </authorList>
    </citation>
    <scope>NUCLEOTIDE SEQUENCE [LARGE SCALE GENOMIC DNA]</scope>
    <source>
        <strain evidence="2">DSM 26894</strain>
    </source>
</reference>
<protein>
    <recommendedName>
        <fullName evidence="3">DUF465 domain-containing protein</fullName>
    </recommendedName>
</protein>
<dbReference type="RefSeq" id="WP_092430118.1">
    <property type="nucleotide sequence ID" value="NZ_FNCL01000017.1"/>
</dbReference>
<dbReference type="EMBL" id="FOZW01000017">
    <property type="protein sequence ID" value="SFT23016.1"/>
    <property type="molecule type" value="Genomic_DNA"/>
</dbReference>